<feature type="region of interest" description="Disordered" evidence="1">
    <location>
        <begin position="1"/>
        <end position="56"/>
    </location>
</feature>
<feature type="compositionally biased region" description="Low complexity" evidence="1">
    <location>
        <begin position="45"/>
        <end position="54"/>
    </location>
</feature>
<reference evidence="2 3" key="1">
    <citation type="submission" date="2020-07" db="EMBL/GenBank/DDBJ databases">
        <title>Streptomyces isolated from Indian soil.</title>
        <authorList>
            <person name="Mandal S."/>
            <person name="Maiti P.K."/>
        </authorList>
    </citation>
    <scope>NUCLEOTIDE SEQUENCE [LARGE SCALE GENOMIC DNA]</scope>
    <source>
        <strain evidence="2 3">PSKA54</strain>
    </source>
</reference>
<protein>
    <submittedName>
        <fullName evidence="2">Uncharacterized protein</fullName>
    </submittedName>
</protein>
<evidence type="ECO:0000313" key="3">
    <source>
        <dbReference type="Proteomes" id="UP000586976"/>
    </source>
</evidence>
<sequence>MASDRPAGQESPAKGYRAVRSRSRRAVTRARHRAQVAGSPSSQLRRGVVRGQRQASHEVRDVGVVGVRAVPRLLAEPGNGGAQRLVVVQDGLVEGDGDFQGGRHRGEARDVEFGARARTRSSRAVLPASRMREAMAALIVVARRSRPARSCWARSSSSSA</sequence>
<organism evidence="2 3">
    <name type="scientific">Streptomyces himalayensis subsp. aureolus</name>
    <dbReference type="NCBI Taxonomy" id="2758039"/>
    <lineage>
        <taxon>Bacteria</taxon>
        <taxon>Bacillati</taxon>
        <taxon>Actinomycetota</taxon>
        <taxon>Actinomycetes</taxon>
        <taxon>Kitasatosporales</taxon>
        <taxon>Streptomycetaceae</taxon>
        <taxon>Streptomyces</taxon>
        <taxon>Streptomyces himalayensis</taxon>
    </lineage>
</organism>
<proteinExistence type="predicted"/>
<feature type="compositionally biased region" description="Basic residues" evidence="1">
    <location>
        <begin position="17"/>
        <end position="34"/>
    </location>
</feature>
<gene>
    <name evidence="2" type="ORF">H1V43_20970</name>
</gene>
<evidence type="ECO:0000256" key="1">
    <source>
        <dbReference type="SAM" id="MobiDB-lite"/>
    </source>
</evidence>
<dbReference type="Proteomes" id="UP000586976">
    <property type="component" value="Unassembled WGS sequence"/>
</dbReference>
<keyword evidence="3" id="KW-1185">Reference proteome</keyword>
<name>A0A7W2D310_9ACTN</name>
<evidence type="ECO:0000313" key="2">
    <source>
        <dbReference type="EMBL" id="MBA4863798.1"/>
    </source>
</evidence>
<accession>A0A7W2D310</accession>
<dbReference type="AlphaFoldDB" id="A0A7W2D310"/>
<dbReference type="RefSeq" id="WP_181865499.1">
    <property type="nucleotide sequence ID" value="NZ_JACEQY010000023.1"/>
</dbReference>
<comment type="caution">
    <text evidence="2">The sequence shown here is derived from an EMBL/GenBank/DDBJ whole genome shotgun (WGS) entry which is preliminary data.</text>
</comment>
<dbReference type="EMBL" id="JACEQY010000023">
    <property type="protein sequence ID" value="MBA4863798.1"/>
    <property type="molecule type" value="Genomic_DNA"/>
</dbReference>